<dbReference type="PANTHER" id="PTHR22911:SF135">
    <property type="entry name" value="BLR4310 PROTEIN"/>
    <property type="match status" value="1"/>
</dbReference>
<feature type="transmembrane region" description="Helical" evidence="1">
    <location>
        <begin position="70"/>
        <end position="92"/>
    </location>
</feature>
<feature type="transmembrane region" description="Helical" evidence="1">
    <location>
        <begin position="35"/>
        <end position="58"/>
    </location>
</feature>
<feature type="transmembrane region" description="Helical" evidence="1">
    <location>
        <begin position="267"/>
        <end position="286"/>
    </location>
</feature>
<dbReference type="Pfam" id="PF00892">
    <property type="entry name" value="EamA"/>
    <property type="match status" value="2"/>
</dbReference>
<feature type="transmembrane region" description="Helical" evidence="1">
    <location>
        <begin position="183"/>
        <end position="206"/>
    </location>
</feature>
<evidence type="ECO:0000256" key="1">
    <source>
        <dbReference type="SAM" id="Phobius"/>
    </source>
</evidence>
<feature type="domain" description="EamA" evidence="2">
    <location>
        <begin position="152"/>
        <end position="282"/>
    </location>
</feature>
<organism evidence="3 4">
    <name type="scientific">Sneathiella marina</name>
    <dbReference type="NCBI Taxonomy" id="2950108"/>
    <lineage>
        <taxon>Bacteria</taxon>
        <taxon>Pseudomonadati</taxon>
        <taxon>Pseudomonadota</taxon>
        <taxon>Alphaproteobacteria</taxon>
        <taxon>Sneathiellales</taxon>
        <taxon>Sneathiellaceae</taxon>
        <taxon>Sneathiella</taxon>
    </lineage>
</organism>
<dbReference type="SUPFAM" id="SSF103481">
    <property type="entry name" value="Multidrug resistance efflux transporter EmrE"/>
    <property type="match status" value="2"/>
</dbReference>
<feature type="transmembrane region" description="Helical" evidence="1">
    <location>
        <begin position="149"/>
        <end position="171"/>
    </location>
</feature>
<proteinExistence type="predicted"/>
<dbReference type="PANTHER" id="PTHR22911">
    <property type="entry name" value="ACYL-MALONYL CONDENSING ENZYME-RELATED"/>
    <property type="match status" value="1"/>
</dbReference>
<dbReference type="InterPro" id="IPR000620">
    <property type="entry name" value="EamA_dom"/>
</dbReference>
<feature type="transmembrane region" description="Helical" evidence="1">
    <location>
        <begin position="242"/>
        <end position="261"/>
    </location>
</feature>
<dbReference type="Proteomes" id="UP001056291">
    <property type="component" value="Chromosome"/>
</dbReference>
<keyword evidence="1" id="KW-0812">Transmembrane</keyword>
<dbReference type="RefSeq" id="WP_251935468.1">
    <property type="nucleotide sequence ID" value="NZ_CP098747.1"/>
</dbReference>
<evidence type="ECO:0000313" key="3">
    <source>
        <dbReference type="EMBL" id="USG61983.1"/>
    </source>
</evidence>
<feature type="transmembrane region" description="Helical" evidence="1">
    <location>
        <begin position="98"/>
        <end position="119"/>
    </location>
</feature>
<feature type="domain" description="EamA" evidence="2">
    <location>
        <begin position="9"/>
        <end position="142"/>
    </location>
</feature>
<evidence type="ECO:0000259" key="2">
    <source>
        <dbReference type="Pfam" id="PF00892"/>
    </source>
</evidence>
<gene>
    <name evidence="3" type="ORF">NBZ79_03215</name>
</gene>
<dbReference type="InterPro" id="IPR037185">
    <property type="entry name" value="EmrE-like"/>
</dbReference>
<feature type="transmembrane region" description="Helical" evidence="1">
    <location>
        <begin position="212"/>
        <end position="230"/>
    </location>
</feature>
<keyword evidence="4" id="KW-1185">Reference proteome</keyword>
<name>A0ABY4W4M4_9PROT</name>
<accession>A0ABY4W4M4</accession>
<protein>
    <submittedName>
        <fullName evidence="3">DMT family transporter</fullName>
    </submittedName>
</protein>
<keyword evidence="1" id="KW-0472">Membrane</keyword>
<dbReference type="EMBL" id="CP098747">
    <property type="protein sequence ID" value="USG61983.1"/>
    <property type="molecule type" value="Genomic_DNA"/>
</dbReference>
<sequence length="301" mass="31189">MTSLSPRSIGLLLVFSAGVLWSTVGLGIRLIDDAMVWQILLYRSASLTVFLGIVIALQTRANPVALIFKAGLPTVIAAVSLVGAYTGGIYAIQVTSVANAMLLFGAAPFMAALLGLLILKERVGRVTWLSIGVAMIGVTVMVADKTTGGALSGSIAALASAFGFAVFTVALRWGKSGNMLPSVFLSGIIGVVVMSVICVSLDLPLQLSINDAGISMAMGMFQIGAGLVLYTFGSRTVSAAELTLLSMSEGILAPVWVWIILGETATKFTVIGGAILFGAIAVNALFGGHRRHSRILEGKAD</sequence>
<feature type="transmembrane region" description="Helical" evidence="1">
    <location>
        <begin position="126"/>
        <end position="143"/>
    </location>
</feature>
<evidence type="ECO:0000313" key="4">
    <source>
        <dbReference type="Proteomes" id="UP001056291"/>
    </source>
</evidence>
<keyword evidence="1" id="KW-1133">Transmembrane helix</keyword>
<reference evidence="3" key="1">
    <citation type="submission" date="2022-06" db="EMBL/GenBank/DDBJ databases">
        <title>Sneathiella actinostolidae sp. nov., isolated from a sea anemonein the Western Pacific Ocean.</title>
        <authorList>
            <person name="Wei M.J."/>
        </authorList>
    </citation>
    <scope>NUCLEOTIDE SEQUENCE</scope>
    <source>
        <strain evidence="3">PHK-P5</strain>
    </source>
</reference>